<feature type="domain" description="ASCH" evidence="1">
    <location>
        <begin position="35"/>
        <end position="158"/>
    </location>
</feature>
<evidence type="ECO:0000259" key="1">
    <source>
        <dbReference type="SMART" id="SM01022"/>
    </source>
</evidence>
<dbReference type="Pfam" id="PF04266">
    <property type="entry name" value="ASCH"/>
    <property type="match status" value="1"/>
</dbReference>
<dbReference type="SMART" id="SM01022">
    <property type="entry name" value="ASCH"/>
    <property type="match status" value="1"/>
</dbReference>
<reference evidence="2" key="1">
    <citation type="submission" date="2020-11" db="EMBL/GenBank/DDBJ databases">
        <title>Isolation and identification of active actinomycetes.</title>
        <authorList>
            <person name="Sun X."/>
        </authorList>
    </citation>
    <scope>NUCLEOTIDE SEQUENCE</scope>
    <source>
        <strain evidence="2">NEAU-A11</strain>
    </source>
</reference>
<organism evidence="2 3">
    <name type="scientific">Actinoplanes aureus</name>
    <dbReference type="NCBI Taxonomy" id="2792083"/>
    <lineage>
        <taxon>Bacteria</taxon>
        <taxon>Bacillati</taxon>
        <taxon>Actinomycetota</taxon>
        <taxon>Actinomycetes</taxon>
        <taxon>Micromonosporales</taxon>
        <taxon>Micromonosporaceae</taxon>
        <taxon>Actinoplanes</taxon>
    </lineage>
</organism>
<dbReference type="InterPro" id="IPR007374">
    <property type="entry name" value="ASCH_domain"/>
</dbReference>
<dbReference type="EMBL" id="JADQTO010000019">
    <property type="protein sequence ID" value="MBG0566303.1"/>
    <property type="molecule type" value="Genomic_DNA"/>
</dbReference>
<dbReference type="PANTHER" id="PTHR39203">
    <property type="entry name" value="CYTOPLASMIC PROTEIN-RELATED"/>
    <property type="match status" value="1"/>
</dbReference>
<dbReference type="CDD" id="cd06553">
    <property type="entry name" value="ASCH_Ef3133_like"/>
    <property type="match status" value="1"/>
</dbReference>
<proteinExistence type="predicted"/>
<dbReference type="InterPro" id="IPR015947">
    <property type="entry name" value="PUA-like_sf"/>
</dbReference>
<dbReference type="PIRSF" id="PIRSF021320">
    <property type="entry name" value="DUF984"/>
    <property type="match status" value="1"/>
</dbReference>
<dbReference type="InterPro" id="IPR009326">
    <property type="entry name" value="DUF984"/>
</dbReference>
<accession>A0A931CFJ2</accession>
<dbReference type="Proteomes" id="UP000598146">
    <property type="component" value="Unassembled WGS sequence"/>
</dbReference>
<name>A0A931CFJ2_9ACTN</name>
<dbReference type="Gene3D" id="3.10.400.10">
    <property type="entry name" value="Sulfate adenylyltransferase"/>
    <property type="match status" value="1"/>
</dbReference>
<dbReference type="SUPFAM" id="SSF88697">
    <property type="entry name" value="PUA domain-like"/>
    <property type="match status" value="1"/>
</dbReference>
<gene>
    <name evidence="2" type="ORF">I4J89_33130</name>
</gene>
<comment type="caution">
    <text evidence="2">The sequence shown here is derived from an EMBL/GenBank/DDBJ whole genome shotgun (WGS) entry which is preliminary data.</text>
</comment>
<sequence>MAVMSIDTAAAEQFWKQYETVHPDAVRAAPDYTVERFGDSPRLADELLALVMAGTKRATSSLLREFIAEGTPLPRIGGHWIVCDGAGAPRVVLRTTELRLGTFDSVEESFAHAEGEDDRTRESWMREHRRYWQRRCAALGAEWTENDEILFERFTVVFPPDLAD</sequence>
<keyword evidence="3" id="KW-1185">Reference proteome</keyword>
<evidence type="ECO:0000313" key="3">
    <source>
        <dbReference type="Proteomes" id="UP000598146"/>
    </source>
</evidence>
<evidence type="ECO:0000313" key="2">
    <source>
        <dbReference type="EMBL" id="MBG0566303.1"/>
    </source>
</evidence>
<protein>
    <submittedName>
        <fullName evidence="2">ASCH domain-containing protein</fullName>
    </submittedName>
</protein>
<dbReference type="PANTHER" id="PTHR39203:SF1">
    <property type="entry name" value="CYTOPLASMIC PROTEIN"/>
    <property type="match status" value="1"/>
</dbReference>
<dbReference type="AlphaFoldDB" id="A0A931CFJ2"/>